<organism evidence="2 3">
    <name type="scientific">Shewanella algae</name>
    <dbReference type="NCBI Taxonomy" id="38313"/>
    <lineage>
        <taxon>Bacteria</taxon>
        <taxon>Pseudomonadati</taxon>
        <taxon>Pseudomonadota</taxon>
        <taxon>Gammaproteobacteria</taxon>
        <taxon>Alteromonadales</taxon>
        <taxon>Shewanellaceae</taxon>
        <taxon>Shewanella</taxon>
    </lineage>
</organism>
<proteinExistence type="predicted"/>
<dbReference type="PANTHER" id="PTHR33121">
    <property type="entry name" value="CYCLIC DI-GMP PHOSPHODIESTERASE PDEF"/>
    <property type="match status" value="1"/>
</dbReference>
<name>A0A380BWA2_9GAMM</name>
<dbReference type="SUPFAM" id="SSF141868">
    <property type="entry name" value="EAL domain-like"/>
    <property type="match status" value="1"/>
</dbReference>
<dbReference type="EMBL" id="UGYO01000002">
    <property type="protein sequence ID" value="SUJ08276.1"/>
    <property type="molecule type" value="Genomic_DNA"/>
</dbReference>
<dbReference type="InterPro" id="IPR001633">
    <property type="entry name" value="EAL_dom"/>
</dbReference>
<gene>
    <name evidence="2" type="primary">ycgG_3</name>
    <name evidence="2" type="ORF">NCTC10738_04066</name>
</gene>
<evidence type="ECO:0000313" key="3">
    <source>
        <dbReference type="Proteomes" id="UP000254069"/>
    </source>
</evidence>
<dbReference type="InterPro" id="IPR050706">
    <property type="entry name" value="Cyclic-di-GMP_PDE-like"/>
</dbReference>
<protein>
    <submittedName>
        <fullName evidence="2">Phage resistance protein</fullName>
    </submittedName>
</protein>
<dbReference type="Pfam" id="PF00563">
    <property type="entry name" value="EAL"/>
    <property type="match status" value="1"/>
</dbReference>
<accession>A0A380BWA2</accession>
<sequence length="253" mass="28212">MGIISIHLANSVDDCMDLSPPRHIACEYQPLVCPRTLTIQGYEALARFYNQEGKALAPNLVFDWLHRDSRALAAVELQAKLLQLNQAPKTPRLHLNLDPHALDSANCQCMMQALDKYQQQTGGLTVELIENTCVNDADKAQALLKELHRRGITVALDDVGAPHAMVSLQLLTAIDCIKLDRHWLSAIKAPLMAKLLENLLNFAKSCQKITILEGIETEQHLSQALALDVDLVQGFYFRPQFIQTEPELISVTI</sequence>
<dbReference type="Gene3D" id="3.20.20.450">
    <property type="entry name" value="EAL domain"/>
    <property type="match status" value="1"/>
</dbReference>
<dbReference type="Proteomes" id="UP000254069">
    <property type="component" value="Unassembled WGS sequence"/>
</dbReference>
<reference evidence="2 3" key="1">
    <citation type="submission" date="2018-06" db="EMBL/GenBank/DDBJ databases">
        <authorList>
            <consortium name="Pathogen Informatics"/>
            <person name="Doyle S."/>
        </authorList>
    </citation>
    <scope>NUCLEOTIDE SEQUENCE [LARGE SCALE GENOMIC DNA]</scope>
    <source>
        <strain evidence="2 3">NCTC10738</strain>
    </source>
</reference>
<keyword evidence="3" id="KW-1185">Reference proteome</keyword>
<dbReference type="CDD" id="cd01948">
    <property type="entry name" value="EAL"/>
    <property type="match status" value="1"/>
</dbReference>
<feature type="domain" description="EAL" evidence="1">
    <location>
        <begin position="5"/>
        <end position="253"/>
    </location>
</feature>
<dbReference type="PANTHER" id="PTHR33121:SF76">
    <property type="entry name" value="SIGNALING PROTEIN"/>
    <property type="match status" value="1"/>
</dbReference>
<dbReference type="SMART" id="SM00052">
    <property type="entry name" value="EAL"/>
    <property type="match status" value="1"/>
</dbReference>
<dbReference type="PROSITE" id="PS50883">
    <property type="entry name" value="EAL"/>
    <property type="match status" value="1"/>
</dbReference>
<evidence type="ECO:0000313" key="2">
    <source>
        <dbReference type="EMBL" id="SUJ08276.1"/>
    </source>
</evidence>
<dbReference type="GO" id="GO:0071111">
    <property type="term" value="F:cyclic-guanylate-specific phosphodiesterase activity"/>
    <property type="evidence" value="ECO:0007669"/>
    <property type="project" value="InterPro"/>
</dbReference>
<evidence type="ECO:0000259" key="1">
    <source>
        <dbReference type="PROSITE" id="PS50883"/>
    </source>
</evidence>
<dbReference type="InterPro" id="IPR035919">
    <property type="entry name" value="EAL_sf"/>
</dbReference>
<dbReference type="AlphaFoldDB" id="A0A380BWA2"/>